<reference evidence="5 6" key="1">
    <citation type="submission" date="2013-04" db="EMBL/GenBank/DDBJ databases">
        <authorList>
            <person name="Weinstock G."/>
            <person name="Sodergren E."/>
            <person name="Lobos E.A."/>
            <person name="Fulton L."/>
            <person name="Fulton R."/>
            <person name="Courtney L."/>
            <person name="Fronick C."/>
            <person name="O'Laughlin M."/>
            <person name="Godfrey J."/>
            <person name="Wilson R.M."/>
            <person name="Miner T."/>
            <person name="Farmer C."/>
            <person name="Delehaunty K."/>
            <person name="Cordes M."/>
            <person name="Minx P."/>
            <person name="Tomlinson C."/>
            <person name="Chen J."/>
            <person name="Wollam A."/>
            <person name="Pepin K.H."/>
            <person name="Palsikar V.B."/>
            <person name="Zhang X."/>
            <person name="Suruliraj S."/>
            <person name="Perna N.T."/>
            <person name="Plunkett G."/>
            <person name="Warren W."/>
            <person name="Mitreva M."/>
            <person name="Mardis E.R."/>
            <person name="Wilson R.K."/>
        </authorList>
    </citation>
    <scope>NUCLEOTIDE SEQUENCE [LARGE SCALE GENOMIC DNA]</scope>
    <source>
        <strain evidence="5 6">DSM 4568</strain>
    </source>
</reference>
<name>S3J8V0_9ENTR</name>
<dbReference type="InterPro" id="IPR029442">
    <property type="entry name" value="GyrI-like"/>
</dbReference>
<dbReference type="InterPro" id="IPR011256">
    <property type="entry name" value="Reg_factor_effector_dom_sf"/>
</dbReference>
<dbReference type="EMBL" id="ATDT01000023">
    <property type="protein sequence ID" value="EPF16537.1"/>
    <property type="molecule type" value="Genomic_DNA"/>
</dbReference>
<gene>
    <name evidence="3" type="primary">sbmC</name>
    <name evidence="5" type="ORF">HMPREF0201_02902</name>
</gene>
<dbReference type="NCBIfam" id="NF007451">
    <property type="entry name" value="PRK10016.1"/>
    <property type="match status" value="1"/>
</dbReference>
<evidence type="ECO:0000313" key="5">
    <source>
        <dbReference type="EMBL" id="EPF16537.1"/>
    </source>
</evidence>
<comment type="function">
    <text evidence="3">Inhibits the supercoiling activity of DNA gyrase. Acts by inhibiting DNA gyrase at an early step, prior to (or at the step of) binding of DNA by the gyrase. It protects cells against toxins that target DNA gyrase, by inhibiting activity of these toxins and reducing the formation of lethal double-strand breaks in the cell.</text>
</comment>
<dbReference type="Pfam" id="PF06445">
    <property type="entry name" value="GyrI-like"/>
    <property type="match status" value="1"/>
</dbReference>
<comment type="subcellular location">
    <subcellularLocation>
        <location evidence="3">Cytoplasm</location>
    </subcellularLocation>
</comment>
<dbReference type="PANTHER" id="PTHR40055:SF2">
    <property type="entry name" value="DNA GYRASE INHIBITOR"/>
    <property type="match status" value="1"/>
</dbReference>
<comment type="subunit">
    <text evidence="3">Interacts with DNA gyrase.</text>
</comment>
<dbReference type="SMART" id="SM00871">
    <property type="entry name" value="AraC_E_bind"/>
    <property type="match status" value="1"/>
</dbReference>
<dbReference type="InterPro" id="IPR050908">
    <property type="entry name" value="SmbC-like"/>
</dbReference>
<feature type="domain" description="AraC effector-binding" evidence="4">
    <location>
        <begin position="13"/>
        <end position="164"/>
    </location>
</feature>
<dbReference type="PATRIC" id="fig|566551.4.peg.2648"/>
<dbReference type="InterPro" id="IPR024911">
    <property type="entry name" value="SmbC"/>
</dbReference>
<dbReference type="STRING" id="566551.HMPREF0201_02902"/>
<dbReference type="AlphaFoldDB" id="S3J8V0"/>
<comment type="caution">
    <text evidence="5">The sequence shown here is derived from an EMBL/GenBank/DDBJ whole genome shotgun (WGS) entry which is preliminary data.</text>
</comment>
<dbReference type="HAMAP" id="MF_01896">
    <property type="entry name" value="DNA_gyrase_inhibitor"/>
    <property type="match status" value="1"/>
</dbReference>
<dbReference type="InterPro" id="IPR010499">
    <property type="entry name" value="AraC_E-bd"/>
</dbReference>
<dbReference type="GO" id="GO:0005737">
    <property type="term" value="C:cytoplasm"/>
    <property type="evidence" value="ECO:0007669"/>
    <property type="project" value="UniProtKB-SubCell"/>
</dbReference>
<keyword evidence="2 3" id="KW-0346">Stress response</keyword>
<proteinExistence type="inferred from homology"/>
<sequence>MYSAFIHQRGGSMTFKVQQVPARKVAGFHLVGPWETTVPQGFGQLALWAKSHSLNGDWLAVYYDDPDVVPAEKLRVDTVIGVADDFVLPQNSEGVIITSIAADTYAIGRAVVENDAFQQAWERFFDQIEADGGYRLTGKPCYEIYLSDGSASGVWEIEMYIPVTKA</sequence>
<protein>
    <recommendedName>
        <fullName evidence="3">DNA gyrase inhibitor</fullName>
    </recommendedName>
</protein>
<organism evidence="5 6">
    <name type="scientific">Cedecea davisae DSM 4568</name>
    <dbReference type="NCBI Taxonomy" id="566551"/>
    <lineage>
        <taxon>Bacteria</taxon>
        <taxon>Pseudomonadati</taxon>
        <taxon>Pseudomonadota</taxon>
        <taxon>Gammaproteobacteria</taxon>
        <taxon>Enterobacterales</taxon>
        <taxon>Enterobacteriaceae</taxon>
        <taxon>Cedecea</taxon>
    </lineage>
</organism>
<dbReference type="Gene3D" id="3.20.80.10">
    <property type="entry name" value="Regulatory factor, effector binding domain"/>
    <property type="match status" value="1"/>
</dbReference>
<comment type="similarity">
    <text evidence="3">Belongs to the DNA gyrase inhibitor family.</text>
</comment>
<dbReference type="SUPFAM" id="SSF55136">
    <property type="entry name" value="Probable bacterial effector-binding domain"/>
    <property type="match status" value="1"/>
</dbReference>
<dbReference type="GO" id="GO:0008657">
    <property type="term" value="F:DNA topoisomerase type II (double strand cut, ATP-hydrolyzing) inhibitor activity"/>
    <property type="evidence" value="ECO:0007669"/>
    <property type="project" value="UniProtKB-UniRule"/>
</dbReference>
<evidence type="ECO:0000256" key="1">
    <source>
        <dbReference type="ARBA" id="ARBA00022490"/>
    </source>
</evidence>
<evidence type="ECO:0000256" key="3">
    <source>
        <dbReference type="HAMAP-Rule" id="MF_01896"/>
    </source>
</evidence>
<keyword evidence="1 3" id="KW-0963">Cytoplasm</keyword>
<evidence type="ECO:0000313" key="6">
    <source>
        <dbReference type="Proteomes" id="UP000014585"/>
    </source>
</evidence>
<dbReference type="Proteomes" id="UP000014585">
    <property type="component" value="Unassembled WGS sequence"/>
</dbReference>
<dbReference type="PANTHER" id="PTHR40055">
    <property type="entry name" value="TRANSCRIPTIONAL REGULATOR YGIV-RELATED"/>
    <property type="match status" value="1"/>
</dbReference>
<evidence type="ECO:0000256" key="2">
    <source>
        <dbReference type="ARBA" id="ARBA00023016"/>
    </source>
</evidence>
<accession>S3J8V0</accession>
<dbReference type="HOGENOM" id="CLU_113664_3_2_6"/>
<evidence type="ECO:0000259" key="4">
    <source>
        <dbReference type="SMART" id="SM00871"/>
    </source>
</evidence>